<keyword evidence="2" id="KW-1185">Reference proteome</keyword>
<organism evidence="1 2">
    <name type="scientific">Ktedonobacter robiniae</name>
    <dbReference type="NCBI Taxonomy" id="2778365"/>
    <lineage>
        <taxon>Bacteria</taxon>
        <taxon>Bacillati</taxon>
        <taxon>Chloroflexota</taxon>
        <taxon>Ktedonobacteria</taxon>
        <taxon>Ktedonobacterales</taxon>
        <taxon>Ktedonobacteraceae</taxon>
        <taxon>Ktedonobacter</taxon>
    </lineage>
</organism>
<reference evidence="1 2" key="1">
    <citation type="journal article" date="2021" name="Int. J. Syst. Evol. Microbiol.">
        <title>Reticulibacter mediterranei gen. nov., sp. nov., within the new family Reticulibacteraceae fam. nov., and Ktedonospora formicarum gen. nov., sp. nov., Ktedonobacter robiniae sp. nov., Dictyobacter formicarum sp. nov. and Dictyobacter arantiisoli sp. nov., belonging to the class Ktedonobacteria.</title>
        <authorList>
            <person name="Yabe S."/>
            <person name="Zheng Y."/>
            <person name="Wang C.M."/>
            <person name="Sakai Y."/>
            <person name="Abe K."/>
            <person name="Yokota A."/>
            <person name="Donadio S."/>
            <person name="Cavaletti L."/>
            <person name="Monciardini P."/>
        </authorList>
    </citation>
    <scope>NUCLEOTIDE SEQUENCE [LARGE SCALE GENOMIC DNA]</scope>
    <source>
        <strain evidence="1 2">SOSP1-30</strain>
    </source>
</reference>
<sequence>MQPPTIGFPALQIRQPLAFCLVICYDKEQKNIKERAWKPVRSLQALLISQWTRMEYI</sequence>
<dbReference type="EMBL" id="BNJG01000002">
    <property type="protein sequence ID" value="GHO57731.1"/>
    <property type="molecule type" value="Genomic_DNA"/>
</dbReference>
<evidence type="ECO:0000313" key="1">
    <source>
        <dbReference type="EMBL" id="GHO57731.1"/>
    </source>
</evidence>
<accession>A0ABQ3UXZ4</accession>
<protein>
    <submittedName>
        <fullName evidence="1">Uncharacterized protein</fullName>
    </submittedName>
</protein>
<evidence type="ECO:0000313" key="2">
    <source>
        <dbReference type="Proteomes" id="UP000654345"/>
    </source>
</evidence>
<gene>
    <name evidence="1" type="ORF">KSB_62060</name>
</gene>
<proteinExistence type="predicted"/>
<comment type="caution">
    <text evidence="1">The sequence shown here is derived from an EMBL/GenBank/DDBJ whole genome shotgun (WGS) entry which is preliminary data.</text>
</comment>
<dbReference type="Proteomes" id="UP000654345">
    <property type="component" value="Unassembled WGS sequence"/>
</dbReference>
<name>A0ABQ3UXZ4_9CHLR</name>